<feature type="domain" description="EGF-like" evidence="8">
    <location>
        <begin position="1483"/>
        <end position="1522"/>
    </location>
</feature>
<dbReference type="Gene3D" id="3.10.100.10">
    <property type="entry name" value="Mannose-Binding Protein A, subunit A"/>
    <property type="match status" value="2"/>
</dbReference>
<dbReference type="Gene3D" id="2.10.25.10">
    <property type="entry name" value="Laminin"/>
    <property type="match status" value="3"/>
</dbReference>
<organism evidence="12 13">
    <name type="scientific">Lymnaea stagnalis</name>
    <name type="common">Great pond snail</name>
    <name type="synonym">Helix stagnalis</name>
    <dbReference type="NCBI Taxonomy" id="6523"/>
    <lineage>
        <taxon>Eukaryota</taxon>
        <taxon>Metazoa</taxon>
        <taxon>Spiralia</taxon>
        <taxon>Lophotrochozoa</taxon>
        <taxon>Mollusca</taxon>
        <taxon>Gastropoda</taxon>
        <taxon>Heterobranchia</taxon>
        <taxon>Euthyneura</taxon>
        <taxon>Panpulmonata</taxon>
        <taxon>Hygrophila</taxon>
        <taxon>Lymnaeoidea</taxon>
        <taxon>Lymnaeidae</taxon>
        <taxon>Lymnaea</taxon>
    </lineage>
</organism>
<name>A0AAV2ICJ3_LYMST</name>
<dbReference type="Gene3D" id="2.90.20.10">
    <property type="entry name" value="Plasmodium vivax P25 domain"/>
    <property type="match status" value="1"/>
</dbReference>
<dbReference type="SMART" id="SM00179">
    <property type="entry name" value="EGF_CA"/>
    <property type="match status" value="4"/>
</dbReference>
<dbReference type="PROSITE" id="PS01186">
    <property type="entry name" value="EGF_2"/>
    <property type="match status" value="1"/>
</dbReference>
<keyword evidence="5" id="KW-0325">Glycoprotein</keyword>
<keyword evidence="2" id="KW-0732">Signal</keyword>
<accession>A0AAV2ICJ3</accession>
<evidence type="ECO:0000256" key="4">
    <source>
        <dbReference type="ARBA" id="ARBA00023157"/>
    </source>
</evidence>
<reference evidence="12 13" key="1">
    <citation type="submission" date="2024-04" db="EMBL/GenBank/DDBJ databases">
        <authorList>
            <consortium name="Genoscope - CEA"/>
            <person name="William W."/>
        </authorList>
    </citation>
    <scope>NUCLEOTIDE SEQUENCE [LARGE SCALE GENOMIC DNA]</scope>
</reference>
<dbReference type="CDD" id="cd00054">
    <property type="entry name" value="EGF_CA"/>
    <property type="match status" value="2"/>
</dbReference>
<dbReference type="SMART" id="SM00181">
    <property type="entry name" value="EGF"/>
    <property type="match status" value="6"/>
</dbReference>
<dbReference type="SMART" id="SM00216">
    <property type="entry name" value="VWD"/>
    <property type="match status" value="1"/>
</dbReference>
<sequence length="1962" mass="214274">MLGDDGWLSLRWKREDNDYLWPDGQKLTSSFSNFPELPQANVNSREYHCASINKKTGYWYTEGCEELFFPLCGPPVESTPTIYSPFYPVDGFSSLSELRQKLQRQGTQSYICPNPVEIECSAVTKFGQWVTNRDQQGTTITCRSDSIKCVSGQELDCTCFRVRFLCPQDGNQCDELLALSVNPCDGGRVCFPISNHYVCQCPPGSLYNEHAQTCSSFCGECSAWGDPHYTTFSGKKYNFMGTCKYKFTGICNLDQFGTAPSFDVLTKNSPCGSTGASCISGLEVQLRNIPVVRNGAEIRENFNFLVAVGASSYKLNDMVIFQMEYSIKGVFTTIVKSGYFELSVYPLDLNVLLSGSKLKVQIPGQFKNKMCGLCGDCGTDLFKLRNGSSISVPARNLDWDSKVMAVLASDWKVFDPASSSADCQVPVVLPDDNCPEIKRVELAKSNLCGVFLDNSSSIQECFARTNLDRQQYFKDCMYDACIQADPQKSVCTMVKVFAQECSSKGVPLDWRRESFCPMDCGKKVYRADASCEPTCGRSSVSQQVCQEAPEEGCVCPEGQMRQGDNCVPPQNCGCVVYLLEDTVTWTLAPGESMLLPKCLETVDCVVNQDGTSSLVHRPFSLPVNSVCNSQIPPSVECATGFSKDADNVTCKRIPAQCVNGFYDVNGFCLKSPEEPKTWRGALQACNEEDGTLISIDTDAKIISLMKILKEKQLSLVYISGRVRADVVMGAVVLKPVLSLTEYGKVEWANFRCSDKLLGMIKLSSAISIGSIPAEGLILSVAVRMTSTRLIFEAVLSDAPANFVCEERKVTEEETEFYGPCNNDVDMNDGDQERRYDMIMNPDCLVCPKPIEIRCDVNPNRVVEGSVEGTCDFGANGEYYSCNEGLSCIDKGVSTRCARDADECATGRHDCPVNTRCVNTVGGYSCKCTEQFPLMVNGKCQASSTCTMSGPATPMDYVYNLQGFSGIPGQFDYDCKFKLAHICDNSNYNASSGLPYISFYVMSSRDAGALLPHLSGAIYFHQTKIMKRWGVTPGLLSQGLISFAENDGDPILTSLGFLDKDIQTRFQFIAPGTLLIRQSNNYFKATISFPTRIQIEFSEEYKNLICGACRTKPDYTDAKIVLTDQEVDEISAFPEAPCSQRVVPTSPPPITPDEPTTPSQPIETTQEQTTPQITYGSTIFTGVPTFPIETLPPAVEVTQPPLPFETLPPSREGTPIPVTEEPQTTVGLVTQTEPTVTTTPIPVDHELDDCKDEAIVACGALSSLCGVPQEKCRASLCSGKLSICSYLATDNFESCTLTSELKAFIQFENCDQLCGANMEFKYTTRSQQPTCIEPILSTSVSESSDVDYTFACVCDEGFVLSQTECVRVSDCGCVMTNGAYKPPGSQWRSDDCREVRTCLGNNNVNTQVAPCGSNTECVVGERGPECRCLDGLFGNPDMPQGCSPGEKSLDGSKTCYNYVLSDGQNDTRCDCNMGFVSNCDDCEDIDECKEGLHECDLTIRKCINVPGGYQCGCADGFVEKNAQCVDINECAQDKNICKENSQCRNTEGSYDCICCAGYLWNPESLSCERELMGFPSLPVNASCCALCNNDALCEESEGLPSPYCYTDEKGQRSQFVSYKRMYQERCLNNQPLNKDGISKGGCPSVNPNPNAGPGSPPAPLPNSCDDPSLCAALPPPPPALAQGQVCGPLNAEIPKTYPSYCDMVRAICNSLGGPRSLPRDATVKANPGPCQGEGPPKPDVHPSEPLFTPWSPYSKCLFKDTTKNCGEGLQVKNRQIVPHDDLRPVREVEDYETTDRRPCFEPCLDEATGNPVGECPEPSFCNEVDPVCGSLGSGAAKEYNSECELNVAACVEARLPHKLYSGSCDPEDGAVRHRYCEQAGPVQVAVKYDIERDGVHCVGEPVSVGSCGDLLCEGGAGTCCKATSYEQVQVSVQCYSLETKLPVSNVKHVYISAKECKCQVDSP</sequence>
<protein>
    <submittedName>
        <fullName evidence="12">Uncharacterized protein</fullName>
    </submittedName>
</protein>
<dbReference type="PANTHER" id="PTHR11339">
    <property type="entry name" value="EXTRACELLULAR MATRIX GLYCOPROTEIN RELATED"/>
    <property type="match status" value="1"/>
</dbReference>
<feature type="domain" description="EGF-like" evidence="8">
    <location>
        <begin position="899"/>
        <end position="940"/>
    </location>
</feature>
<proteinExistence type="predicted"/>
<dbReference type="Pfam" id="PF00059">
    <property type="entry name" value="Lectin_C"/>
    <property type="match status" value="1"/>
</dbReference>
<dbReference type="EMBL" id="CAXITT010000588">
    <property type="protein sequence ID" value="CAL1544000.1"/>
    <property type="molecule type" value="Genomic_DNA"/>
</dbReference>
<dbReference type="InterPro" id="IPR049883">
    <property type="entry name" value="NOTCH1_EGF-like"/>
</dbReference>
<dbReference type="InterPro" id="IPR016187">
    <property type="entry name" value="CTDL_fold"/>
</dbReference>
<dbReference type="Pfam" id="PF00094">
    <property type="entry name" value="VWD"/>
    <property type="match status" value="1"/>
</dbReference>
<keyword evidence="13" id="KW-1185">Reference proteome</keyword>
<dbReference type="InterPro" id="IPR001304">
    <property type="entry name" value="C-type_lectin-like"/>
</dbReference>
<keyword evidence="4" id="KW-1015">Disulfide bond</keyword>
<evidence type="ECO:0000259" key="8">
    <source>
        <dbReference type="PROSITE" id="PS50026"/>
    </source>
</evidence>
<comment type="caution">
    <text evidence="12">The sequence shown here is derived from an EMBL/GenBank/DDBJ whole genome shotgun (WGS) entry which is preliminary data.</text>
</comment>
<dbReference type="PROSITE" id="PS50041">
    <property type="entry name" value="C_TYPE_LECTIN_2"/>
    <property type="match status" value="1"/>
</dbReference>
<keyword evidence="1 6" id="KW-0245">EGF-like domain</keyword>
<dbReference type="InterPro" id="IPR001846">
    <property type="entry name" value="VWF_type-D"/>
</dbReference>
<dbReference type="GO" id="GO:0005615">
    <property type="term" value="C:extracellular space"/>
    <property type="evidence" value="ECO:0007669"/>
    <property type="project" value="TreeGrafter"/>
</dbReference>
<dbReference type="PROSITE" id="PS01187">
    <property type="entry name" value="EGF_CA"/>
    <property type="match status" value="2"/>
</dbReference>
<dbReference type="SUPFAM" id="SSF100895">
    <property type="entry name" value="Kazal-type serine protease inhibitors"/>
    <property type="match status" value="1"/>
</dbReference>
<dbReference type="SUPFAM" id="SSF57196">
    <property type="entry name" value="EGF/Laminin"/>
    <property type="match status" value="3"/>
</dbReference>
<dbReference type="InterPro" id="IPR050780">
    <property type="entry name" value="Mucin_vWF_Thrombospondin_sf"/>
</dbReference>
<dbReference type="GO" id="GO:0031012">
    <property type="term" value="C:extracellular matrix"/>
    <property type="evidence" value="ECO:0007669"/>
    <property type="project" value="TreeGrafter"/>
</dbReference>
<dbReference type="InterPro" id="IPR036058">
    <property type="entry name" value="Kazal_dom_sf"/>
</dbReference>
<dbReference type="CDD" id="cd00037">
    <property type="entry name" value="CLECT"/>
    <property type="match status" value="2"/>
</dbReference>
<evidence type="ECO:0000256" key="5">
    <source>
        <dbReference type="ARBA" id="ARBA00023180"/>
    </source>
</evidence>
<feature type="domain" description="EGF-like" evidence="8">
    <location>
        <begin position="169"/>
        <end position="215"/>
    </location>
</feature>
<evidence type="ECO:0000256" key="3">
    <source>
        <dbReference type="ARBA" id="ARBA00022737"/>
    </source>
</evidence>
<dbReference type="InterPro" id="IPR002350">
    <property type="entry name" value="Kazal_dom"/>
</dbReference>
<dbReference type="SMART" id="SM00280">
    <property type="entry name" value="KAZAL"/>
    <property type="match status" value="1"/>
</dbReference>
<dbReference type="Pfam" id="PF08742">
    <property type="entry name" value="C8"/>
    <property type="match status" value="1"/>
</dbReference>
<dbReference type="PROSITE" id="PS51465">
    <property type="entry name" value="KAZAL_2"/>
    <property type="match status" value="1"/>
</dbReference>
<comment type="caution">
    <text evidence="6">Lacks conserved residue(s) required for the propagation of feature annotation.</text>
</comment>
<dbReference type="InterPro" id="IPR018097">
    <property type="entry name" value="EGF_Ca-bd_CS"/>
</dbReference>
<dbReference type="InterPro" id="IPR000742">
    <property type="entry name" value="EGF"/>
</dbReference>
<gene>
    <name evidence="12" type="ORF">GSLYS_00017513001</name>
</gene>
<dbReference type="GO" id="GO:0005509">
    <property type="term" value="F:calcium ion binding"/>
    <property type="evidence" value="ECO:0007669"/>
    <property type="project" value="InterPro"/>
</dbReference>
<dbReference type="InterPro" id="IPR001881">
    <property type="entry name" value="EGF-like_Ca-bd_dom"/>
</dbReference>
<dbReference type="Gene3D" id="3.30.60.30">
    <property type="match status" value="1"/>
</dbReference>
<evidence type="ECO:0000313" key="13">
    <source>
        <dbReference type="Proteomes" id="UP001497497"/>
    </source>
</evidence>
<evidence type="ECO:0000259" key="10">
    <source>
        <dbReference type="PROSITE" id="PS51233"/>
    </source>
</evidence>
<keyword evidence="3" id="KW-0677">Repeat</keyword>
<feature type="domain" description="EGF-like" evidence="8">
    <location>
        <begin position="1525"/>
        <end position="1567"/>
    </location>
</feature>
<dbReference type="SUPFAM" id="SSF56436">
    <property type="entry name" value="C-type lectin-like"/>
    <property type="match status" value="2"/>
</dbReference>
<dbReference type="PROSITE" id="PS50026">
    <property type="entry name" value="EGF_3"/>
    <property type="match status" value="4"/>
</dbReference>
<evidence type="ECO:0000313" key="12">
    <source>
        <dbReference type="EMBL" id="CAL1544000.1"/>
    </source>
</evidence>
<feature type="compositionally biased region" description="Low complexity" evidence="7">
    <location>
        <begin position="1642"/>
        <end position="1652"/>
    </location>
</feature>
<feature type="domain" description="Kazal-like" evidence="11">
    <location>
        <begin position="1792"/>
        <end position="1865"/>
    </location>
</feature>
<dbReference type="PROSITE" id="PS51233">
    <property type="entry name" value="VWFD"/>
    <property type="match status" value="1"/>
</dbReference>
<dbReference type="PANTHER" id="PTHR11339:SF402">
    <property type="entry name" value="VWFD DOMAIN-CONTAINING PROTEIN"/>
    <property type="match status" value="1"/>
</dbReference>
<evidence type="ECO:0000256" key="6">
    <source>
        <dbReference type="PROSITE-ProRule" id="PRU00076"/>
    </source>
</evidence>
<dbReference type="InterPro" id="IPR014853">
    <property type="entry name" value="VWF/SSPO/ZAN-like_Cys-rich_dom"/>
</dbReference>
<dbReference type="CDD" id="cd00104">
    <property type="entry name" value="KAZAL_FS"/>
    <property type="match status" value="1"/>
</dbReference>
<evidence type="ECO:0000259" key="9">
    <source>
        <dbReference type="PROSITE" id="PS50041"/>
    </source>
</evidence>
<dbReference type="PROSITE" id="PS00010">
    <property type="entry name" value="ASX_HYDROXYL"/>
    <property type="match status" value="3"/>
</dbReference>
<feature type="compositionally biased region" description="Low complexity" evidence="7">
    <location>
        <begin position="1152"/>
        <end position="1169"/>
    </location>
</feature>
<evidence type="ECO:0000256" key="1">
    <source>
        <dbReference type="ARBA" id="ARBA00022536"/>
    </source>
</evidence>
<dbReference type="InterPro" id="IPR016186">
    <property type="entry name" value="C-type_lectin-like/link_sf"/>
</dbReference>
<dbReference type="SMART" id="SM00832">
    <property type="entry name" value="C8"/>
    <property type="match status" value="1"/>
</dbReference>
<feature type="region of interest" description="Disordered" evidence="7">
    <location>
        <begin position="1637"/>
        <end position="1658"/>
    </location>
</feature>
<feature type="region of interest" description="Disordered" evidence="7">
    <location>
        <begin position="1137"/>
        <end position="1169"/>
    </location>
</feature>
<evidence type="ECO:0000259" key="11">
    <source>
        <dbReference type="PROSITE" id="PS51465"/>
    </source>
</evidence>
<dbReference type="FunFam" id="2.10.25.10:FF:000005">
    <property type="entry name" value="Fibrillin 2"/>
    <property type="match status" value="1"/>
</dbReference>
<dbReference type="Pfam" id="PF07645">
    <property type="entry name" value="EGF_CA"/>
    <property type="match status" value="3"/>
</dbReference>
<dbReference type="CDD" id="cd19941">
    <property type="entry name" value="TIL"/>
    <property type="match status" value="1"/>
</dbReference>
<dbReference type="Proteomes" id="UP001497497">
    <property type="component" value="Unassembled WGS sequence"/>
</dbReference>
<evidence type="ECO:0000256" key="7">
    <source>
        <dbReference type="SAM" id="MobiDB-lite"/>
    </source>
</evidence>
<evidence type="ECO:0000256" key="2">
    <source>
        <dbReference type="ARBA" id="ARBA00022729"/>
    </source>
</evidence>
<dbReference type="InterPro" id="IPR000152">
    <property type="entry name" value="EGF-type_Asp/Asn_hydroxyl_site"/>
</dbReference>
<dbReference type="InterPro" id="IPR036084">
    <property type="entry name" value="Ser_inhib-like_sf"/>
</dbReference>
<feature type="domain" description="C-type lectin" evidence="9">
    <location>
        <begin position="7"/>
        <end position="73"/>
    </location>
</feature>
<dbReference type="SUPFAM" id="SSF57567">
    <property type="entry name" value="Serine protease inhibitors"/>
    <property type="match status" value="2"/>
</dbReference>
<feature type="domain" description="VWFD" evidence="10">
    <location>
        <begin position="219"/>
        <end position="424"/>
    </location>
</feature>